<keyword evidence="4" id="KW-1185">Reference proteome</keyword>
<gene>
    <name evidence="3" type="ORF">E6O75_ATG11291</name>
</gene>
<dbReference type="EMBL" id="SNSC02000026">
    <property type="protein sequence ID" value="TID13375.1"/>
    <property type="molecule type" value="Genomic_DNA"/>
</dbReference>
<keyword evidence="2" id="KW-0732">Signal</keyword>
<proteinExistence type="predicted"/>
<evidence type="ECO:0008006" key="5">
    <source>
        <dbReference type="Google" id="ProtNLM"/>
    </source>
</evidence>
<evidence type="ECO:0000313" key="4">
    <source>
        <dbReference type="Proteomes" id="UP000298493"/>
    </source>
</evidence>
<reference evidence="3 4" key="1">
    <citation type="submission" date="2019-04" db="EMBL/GenBank/DDBJ databases">
        <title>High contiguity whole genome sequence and gene annotation resource for two Venturia nashicola isolates.</title>
        <authorList>
            <person name="Prokchorchik M."/>
            <person name="Won K."/>
            <person name="Lee Y."/>
            <person name="Choi E.D."/>
            <person name="Segonzac C."/>
            <person name="Sohn K.H."/>
        </authorList>
    </citation>
    <scope>NUCLEOTIDE SEQUENCE [LARGE SCALE GENOMIC DNA]</scope>
    <source>
        <strain evidence="3 4">PRI2</strain>
    </source>
</reference>
<feature type="region of interest" description="Disordered" evidence="1">
    <location>
        <begin position="41"/>
        <end position="86"/>
    </location>
</feature>
<organism evidence="3 4">
    <name type="scientific">Venturia nashicola</name>
    <dbReference type="NCBI Taxonomy" id="86259"/>
    <lineage>
        <taxon>Eukaryota</taxon>
        <taxon>Fungi</taxon>
        <taxon>Dikarya</taxon>
        <taxon>Ascomycota</taxon>
        <taxon>Pezizomycotina</taxon>
        <taxon>Dothideomycetes</taxon>
        <taxon>Pleosporomycetidae</taxon>
        <taxon>Venturiales</taxon>
        <taxon>Venturiaceae</taxon>
        <taxon>Venturia</taxon>
    </lineage>
</organism>
<dbReference type="Proteomes" id="UP000298493">
    <property type="component" value="Unassembled WGS sequence"/>
</dbReference>
<evidence type="ECO:0000256" key="1">
    <source>
        <dbReference type="SAM" id="MobiDB-lite"/>
    </source>
</evidence>
<sequence>MRFSVPTVALLTIIASVKAAPQAYGLPPFSGAPGPVPGPGIALRSPVNAPQAPAPAAPGSSLATLTPVPPSSNPGHTGTAPAAQGQRCAADVDRLASGIQQNILVQQGELATAQSLHVFLQAAANGTSTGVGALAGGSTTTGATSLDKNMGQFIALKGQLLAFVNAGVAVRAGNQAIAPSGNMATNGLAQVANAQQMELAMASSLSGDATIDIPTIQSLLKAFSGGTKQNMQNLLDATQNCAPSDKIAQRGVQVALRAGLKAVAPVRTA</sequence>
<name>A0A4Z1NR77_9PEZI</name>
<dbReference type="STRING" id="86259.A0A4Z1NR77"/>
<evidence type="ECO:0000313" key="3">
    <source>
        <dbReference type="EMBL" id="TID13375.1"/>
    </source>
</evidence>
<feature type="signal peptide" evidence="2">
    <location>
        <begin position="1"/>
        <end position="19"/>
    </location>
</feature>
<evidence type="ECO:0000256" key="2">
    <source>
        <dbReference type="SAM" id="SignalP"/>
    </source>
</evidence>
<feature type="chain" id="PRO_5021380176" description="Cell wall protein" evidence="2">
    <location>
        <begin position="20"/>
        <end position="269"/>
    </location>
</feature>
<comment type="caution">
    <text evidence="3">The sequence shown here is derived from an EMBL/GenBank/DDBJ whole genome shotgun (WGS) entry which is preliminary data.</text>
</comment>
<accession>A0A4Z1NR77</accession>
<protein>
    <recommendedName>
        <fullName evidence="5">Cell wall protein</fullName>
    </recommendedName>
</protein>
<dbReference type="AlphaFoldDB" id="A0A4Z1NR77"/>